<dbReference type="Gene3D" id="3.50.50.60">
    <property type="entry name" value="FAD/NAD(P)-binding domain"/>
    <property type="match status" value="2"/>
</dbReference>
<keyword evidence="4" id="KW-0274">FAD</keyword>
<dbReference type="RefSeq" id="WP_092086681.1">
    <property type="nucleotide sequence ID" value="NZ_FNEL01000063.1"/>
</dbReference>
<feature type="domain" description="Pyridine nucleotide-disulphide oxidoreductase dimerisation" evidence="12">
    <location>
        <begin position="333"/>
        <end position="430"/>
    </location>
</feature>
<keyword evidence="15" id="KW-1185">Reference proteome</keyword>
<evidence type="ECO:0000259" key="13">
    <source>
        <dbReference type="Pfam" id="PF07992"/>
    </source>
</evidence>
<keyword evidence="8" id="KW-0676">Redox-active center</keyword>
<dbReference type="SUPFAM" id="SSF55424">
    <property type="entry name" value="FAD/NAD-linked reductases, dimerisation (C-terminal) domain"/>
    <property type="match status" value="1"/>
</dbReference>
<feature type="domain" description="FAD/NAD(P)-binding" evidence="13">
    <location>
        <begin position="1"/>
        <end position="307"/>
    </location>
</feature>
<dbReference type="PRINTS" id="PR00411">
    <property type="entry name" value="PNDRDTASEI"/>
</dbReference>
<dbReference type="InterPro" id="IPR023753">
    <property type="entry name" value="FAD/NAD-binding_dom"/>
</dbReference>
<name>A0A1G8P456_9LACT</name>
<dbReference type="InterPro" id="IPR004099">
    <property type="entry name" value="Pyr_nucl-diS_OxRdtase_dimer"/>
</dbReference>
<dbReference type="Pfam" id="PF02852">
    <property type="entry name" value="Pyr_redox_dim"/>
    <property type="match status" value="1"/>
</dbReference>
<evidence type="ECO:0000256" key="11">
    <source>
        <dbReference type="ARBA" id="ARBA00047360"/>
    </source>
</evidence>
<protein>
    <recommendedName>
        <fullName evidence="10">NADH oxidase</fullName>
        <ecNumber evidence="9">1.6.3.4</ecNumber>
    </recommendedName>
</protein>
<dbReference type="EC" id="1.6.3.4" evidence="9"/>
<keyword evidence="6" id="KW-0520">NAD</keyword>
<comment type="similarity">
    <text evidence="2">Belongs to the class-III pyridine nucleotide-disulfide oxidoreductase family.</text>
</comment>
<dbReference type="OrthoDB" id="9802028at2"/>
<keyword evidence="3" id="KW-0285">Flavoprotein</keyword>
<evidence type="ECO:0000256" key="9">
    <source>
        <dbReference type="ARBA" id="ARBA00039092"/>
    </source>
</evidence>
<evidence type="ECO:0000256" key="7">
    <source>
        <dbReference type="ARBA" id="ARBA00023097"/>
    </source>
</evidence>
<dbReference type="EMBL" id="PNHE01000002">
    <property type="protein sequence ID" value="PMC59036.1"/>
    <property type="molecule type" value="Genomic_DNA"/>
</dbReference>
<evidence type="ECO:0000256" key="6">
    <source>
        <dbReference type="ARBA" id="ARBA00023027"/>
    </source>
</evidence>
<keyword evidence="7" id="KW-0558">Oxidation</keyword>
<dbReference type="GO" id="GO:0016491">
    <property type="term" value="F:oxidoreductase activity"/>
    <property type="evidence" value="ECO:0007669"/>
    <property type="project" value="UniProtKB-KW"/>
</dbReference>
<gene>
    <name evidence="14" type="ORF">CJ205_00805</name>
</gene>
<dbReference type="InterPro" id="IPR016156">
    <property type="entry name" value="FAD/NAD-linked_Rdtase_dimer_sf"/>
</dbReference>
<keyword evidence="5" id="KW-0560">Oxidoreductase</keyword>
<dbReference type="InterPro" id="IPR058076">
    <property type="entry name" value="NOXase"/>
</dbReference>
<dbReference type="InterPro" id="IPR050260">
    <property type="entry name" value="FAD-bd_OxRdtase"/>
</dbReference>
<dbReference type="PANTHER" id="PTHR43429:SF1">
    <property type="entry name" value="NAD(P)H SULFUR OXIDOREDUCTASE (COA-DEPENDENT)"/>
    <property type="match status" value="1"/>
</dbReference>
<dbReference type="PRINTS" id="PR00368">
    <property type="entry name" value="FADPNR"/>
</dbReference>
<reference evidence="14 15" key="1">
    <citation type="submission" date="2017-09" db="EMBL/GenBank/DDBJ databases">
        <title>Bacterial strain isolated from the female urinary microbiota.</title>
        <authorList>
            <person name="Thomas-White K."/>
            <person name="Kumar N."/>
            <person name="Forster S."/>
            <person name="Putonti C."/>
            <person name="Lawley T."/>
            <person name="Wolfe A.J."/>
        </authorList>
    </citation>
    <scope>NUCLEOTIDE SEQUENCE [LARGE SCALE GENOMIC DNA]</scope>
    <source>
        <strain evidence="14 15">UMB0852</strain>
    </source>
</reference>
<evidence type="ECO:0000256" key="3">
    <source>
        <dbReference type="ARBA" id="ARBA00022630"/>
    </source>
</evidence>
<evidence type="ECO:0000313" key="14">
    <source>
        <dbReference type="EMBL" id="PMC59036.1"/>
    </source>
</evidence>
<evidence type="ECO:0000256" key="2">
    <source>
        <dbReference type="ARBA" id="ARBA00009130"/>
    </source>
</evidence>
<dbReference type="NCBIfam" id="NF046103">
    <property type="entry name" value="NOXase_Strep"/>
    <property type="match status" value="1"/>
</dbReference>
<dbReference type="Gene3D" id="3.30.390.30">
    <property type="match status" value="1"/>
</dbReference>
<dbReference type="PANTHER" id="PTHR43429">
    <property type="entry name" value="PYRIDINE NUCLEOTIDE-DISULFIDE OXIDOREDUCTASE DOMAIN-CONTAINING"/>
    <property type="match status" value="1"/>
</dbReference>
<dbReference type="SUPFAM" id="SSF51905">
    <property type="entry name" value="FAD/NAD(P)-binding domain"/>
    <property type="match status" value="1"/>
</dbReference>
<evidence type="ECO:0000256" key="1">
    <source>
        <dbReference type="ARBA" id="ARBA00001974"/>
    </source>
</evidence>
<comment type="cofactor">
    <cofactor evidence="1">
        <name>FAD</name>
        <dbReference type="ChEBI" id="CHEBI:57692"/>
    </cofactor>
</comment>
<evidence type="ECO:0000256" key="8">
    <source>
        <dbReference type="ARBA" id="ARBA00023284"/>
    </source>
</evidence>
<proteinExistence type="inferred from homology"/>
<evidence type="ECO:0000256" key="10">
    <source>
        <dbReference type="ARBA" id="ARBA00039201"/>
    </source>
</evidence>
<dbReference type="STRING" id="84521.SAMN04487994_10638"/>
<dbReference type="Proteomes" id="UP000235682">
    <property type="component" value="Unassembled WGS sequence"/>
</dbReference>
<evidence type="ECO:0000256" key="4">
    <source>
        <dbReference type="ARBA" id="ARBA00022827"/>
    </source>
</evidence>
<sequence>MKVVIIGTNHAGIAAANTLLDNYKDIEVVMLDKNSNLSYLGCGTALWVGRQIPGNDGLFYTNQKDFEKKGAKISLETEVENIDFDKKVVYATNSKGEKVEESFDKLILATGSKPISPRIPGNDLDGLHFLKLFQEAQAVEEEFANEDVKNVAVIGAGYIGVEIAEAAKRRGKNVLLFDAAETSLSSYYDPEFAKLMDKNLEEHGLELHFNELATEYVGDENGRVKQLVTNKGTYDVDVIINAIGFLPNAELGKDDLELFQNGAYLVDRTFKTSNPDVYAIGDCATNYSNAIQDTAYIALASNAVRSGIVAAHNIGGTALEGAGIQGSNGINIFKLKMVSTGLSKKAAEVAGYEVGVSDLEDTQFPNFMPENAKVKIRLVYDKITRRLLGAQLASEYDVSLVIHMFSLAIQEGLTIDKLALLDIFFLPHFNKPYNYITVAALQANDETDLDSDL</sequence>
<evidence type="ECO:0000256" key="5">
    <source>
        <dbReference type="ARBA" id="ARBA00023002"/>
    </source>
</evidence>
<accession>A0A1G8P456</accession>
<dbReference type="Pfam" id="PF07992">
    <property type="entry name" value="Pyr_redox_2"/>
    <property type="match status" value="1"/>
</dbReference>
<organism evidence="14 15">
    <name type="scientific">Dolosicoccus paucivorans</name>
    <dbReference type="NCBI Taxonomy" id="84521"/>
    <lineage>
        <taxon>Bacteria</taxon>
        <taxon>Bacillati</taxon>
        <taxon>Bacillota</taxon>
        <taxon>Bacilli</taxon>
        <taxon>Lactobacillales</taxon>
        <taxon>Aerococcaceae</taxon>
        <taxon>Dolosicoccus</taxon>
    </lineage>
</organism>
<dbReference type="AlphaFoldDB" id="A0A1G8P456"/>
<evidence type="ECO:0000313" key="15">
    <source>
        <dbReference type="Proteomes" id="UP000235682"/>
    </source>
</evidence>
<comment type="catalytic activity">
    <reaction evidence="11">
        <text>2 NADH + O2 + 2 H(+) = 2 NAD(+) + 2 H2O</text>
        <dbReference type="Rhea" id="RHEA:37799"/>
        <dbReference type="ChEBI" id="CHEBI:15377"/>
        <dbReference type="ChEBI" id="CHEBI:15378"/>
        <dbReference type="ChEBI" id="CHEBI:15379"/>
        <dbReference type="ChEBI" id="CHEBI:57540"/>
        <dbReference type="ChEBI" id="CHEBI:57945"/>
        <dbReference type="EC" id="1.6.3.4"/>
    </reaction>
</comment>
<evidence type="ECO:0000259" key="12">
    <source>
        <dbReference type="Pfam" id="PF02852"/>
    </source>
</evidence>
<comment type="caution">
    <text evidence="14">The sequence shown here is derived from an EMBL/GenBank/DDBJ whole genome shotgun (WGS) entry which is preliminary data.</text>
</comment>
<dbReference type="InterPro" id="IPR036188">
    <property type="entry name" value="FAD/NAD-bd_sf"/>
</dbReference>